<dbReference type="KEGG" id="sla:SERLADRAFT_467476"/>
<dbReference type="PANTHER" id="PTHR45348">
    <property type="entry name" value="HYPOTHETICAL OXIDOREDUCTASE (EUROFUNG)"/>
    <property type="match status" value="1"/>
</dbReference>
<sequence length="353" mass="37992">MSTQHHQQKALFLQSKQGKFVVSPRDIPKPGNGEVLLKIHATALNPVDYKIQQHGIFVEKYPAILGADAAGVVEAIGDGVHTFVKGDRIFAHGLLENDKATFQQFNITVADFAAKIPATLSYEQAASIPLGFDTASTGLYGKSNGAGIIPPWEAEAKGLYAGKPIVILGGSSSVGSYAIQLARLSGFSPIITTASPQHKTYLQSLGATHILDRHLSPSELVDSGNKIIQLSKADLHVVYDAISIKETQQIGWELLSSERPGKLILTLPPVVEKKENDKREAISTYGSPHAPQNRELSKGAWKQLEVWVDNGEIQPNNIDVLPNGLEGIIGGLERLKQGEVSGTKLIAHPQETA</sequence>
<dbReference type="OrthoDB" id="3233595at2759"/>
<gene>
    <name evidence="2" type="ORF">SERLADRAFT_467476</name>
</gene>
<evidence type="ECO:0000313" key="2">
    <source>
        <dbReference type="EMBL" id="EGO24341.1"/>
    </source>
</evidence>
<dbReference type="PANTHER" id="PTHR45348:SF2">
    <property type="entry name" value="ZINC-TYPE ALCOHOL DEHYDROGENASE-LIKE PROTEIN C2E1P3.01"/>
    <property type="match status" value="1"/>
</dbReference>
<dbReference type="GeneID" id="18819237"/>
<organism evidence="3">
    <name type="scientific">Serpula lacrymans var. lacrymans (strain S7.9)</name>
    <name type="common">Dry rot fungus</name>
    <dbReference type="NCBI Taxonomy" id="578457"/>
    <lineage>
        <taxon>Eukaryota</taxon>
        <taxon>Fungi</taxon>
        <taxon>Dikarya</taxon>
        <taxon>Basidiomycota</taxon>
        <taxon>Agaricomycotina</taxon>
        <taxon>Agaricomycetes</taxon>
        <taxon>Agaricomycetidae</taxon>
        <taxon>Boletales</taxon>
        <taxon>Coniophorineae</taxon>
        <taxon>Serpulaceae</taxon>
        <taxon>Serpula</taxon>
    </lineage>
</organism>
<evidence type="ECO:0000259" key="1">
    <source>
        <dbReference type="SMART" id="SM00829"/>
    </source>
</evidence>
<feature type="domain" description="Enoyl reductase (ER)" evidence="1">
    <location>
        <begin position="18"/>
        <end position="346"/>
    </location>
</feature>
<protein>
    <recommendedName>
        <fullName evidence="1">Enoyl reductase (ER) domain-containing protein</fullName>
    </recommendedName>
</protein>
<dbReference type="InterPro" id="IPR013154">
    <property type="entry name" value="ADH-like_N"/>
</dbReference>
<dbReference type="InterPro" id="IPR013149">
    <property type="entry name" value="ADH-like_C"/>
</dbReference>
<dbReference type="RefSeq" id="XP_007318360.1">
    <property type="nucleotide sequence ID" value="XM_007318298.1"/>
</dbReference>
<dbReference type="SMART" id="SM00829">
    <property type="entry name" value="PKS_ER"/>
    <property type="match status" value="1"/>
</dbReference>
<dbReference type="Proteomes" id="UP000008064">
    <property type="component" value="Unassembled WGS sequence"/>
</dbReference>
<dbReference type="Gene3D" id="3.40.50.720">
    <property type="entry name" value="NAD(P)-binding Rossmann-like Domain"/>
    <property type="match status" value="1"/>
</dbReference>
<dbReference type="CDD" id="cd08249">
    <property type="entry name" value="enoyl_reductase_like"/>
    <property type="match status" value="1"/>
</dbReference>
<dbReference type="InterPro" id="IPR047122">
    <property type="entry name" value="Trans-enoyl_RdTase-like"/>
</dbReference>
<name>F8NWD7_SERL9</name>
<proteinExistence type="predicted"/>
<dbReference type="GO" id="GO:0016651">
    <property type="term" value="F:oxidoreductase activity, acting on NAD(P)H"/>
    <property type="evidence" value="ECO:0007669"/>
    <property type="project" value="InterPro"/>
</dbReference>
<dbReference type="AlphaFoldDB" id="F8NWD7"/>
<dbReference type="InterPro" id="IPR020843">
    <property type="entry name" value="ER"/>
</dbReference>
<dbReference type="EMBL" id="GL945434">
    <property type="protein sequence ID" value="EGO24341.1"/>
    <property type="molecule type" value="Genomic_DNA"/>
</dbReference>
<dbReference type="Pfam" id="PF08240">
    <property type="entry name" value="ADH_N"/>
    <property type="match status" value="1"/>
</dbReference>
<dbReference type="Pfam" id="PF00107">
    <property type="entry name" value="ADH_zinc_N"/>
    <property type="match status" value="1"/>
</dbReference>
<accession>F8NWD7</accession>
<reference evidence="3" key="1">
    <citation type="journal article" date="2011" name="Science">
        <title>The plant cell wall-decomposing machinery underlies the functional diversity of forest fungi.</title>
        <authorList>
            <person name="Eastwood D.C."/>
            <person name="Floudas D."/>
            <person name="Binder M."/>
            <person name="Majcherczyk A."/>
            <person name="Schneider P."/>
            <person name="Aerts A."/>
            <person name="Asiegbu F.O."/>
            <person name="Baker S.E."/>
            <person name="Barry K."/>
            <person name="Bendiksby M."/>
            <person name="Blumentritt M."/>
            <person name="Coutinho P.M."/>
            <person name="Cullen D."/>
            <person name="de Vries R.P."/>
            <person name="Gathman A."/>
            <person name="Goodell B."/>
            <person name="Henrissat B."/>
            <person name="Ihrmark K."/>
            <person name="Kauserud H."/>
            <person name="Kohler A."/>
            <person name="LaButti K."/>
            <person name="Lapidus A."/>
            <person name="Lavin J.L."/>
            <person name="Lee Y.-H."/>
            <person name="Lindquist E."/>
            <person name="Lilly W."/>
            <person name="Lucas S."/>
            <person name="Morin E."/>
            <person name="Murat C."/>
            <person name="Oguiza J.A."/>
            <person name="Park J."/>
            <person name="Pisabarro A.G."/>
            <person name="Riley R."/>
            <person name="Rosling A."/>
            <person name="Salamov A."/>
            <person name="Schmidt O."/>
            <person name="Schmutz J."/>
            <person name="Skrede I."/>
            <person name="Stenlid J."/>
            <person name="Wiebenga A."/>
            <person name="Xie X."/>
            <person name="Kuees U."/>
            <person name="Hibbett D.S."/>
            <person name="Hoffmeister D."/>
            <person name="Hoegberg N."/>
            <person name="Martin F."/>
            <person name="Grigoriev I.V."/>
            <person name="Watkinson S.C."/>
        </authorList>
    </citation>
    <scope>NUCLEOTIDE SEQUENCE [LARGE SCALE GENOMIC DNA]</scope>
    <source>
        <strain evidence="3">S7.9</strain>
    </source>
</reference>
<evidence type="ECO:0000313" key="3">
    <source>
        <dbReference type="Proteomes" id="UP000008064"/>
    </source>
</evidence>
<dbReference type="Gene3D" id="3.90.180.10">
    <property type="entry name" value="Medium-chain alcohol dehydrogenases, catalytic domain"/>
    <property type="match status" value="1"/>
</dbReference>
<dbReference type="SUPFAM" id="SSF51735">
    <property type="entry name" value="NAD(P)-binding Rossmann-fold domains"/>
    <property type="match status" value="1"/>
</dbReference>
<dbReference type="SUPFAM" id="SSF50129">
    <property type="entry name" value="GroES-like"/>
    <property type="match status" value="1"/>
</dbReference>
<dbReference type="InterPro" id="IPR011032">
    <property type="entry name" value="GroES-like_sf"/>
</dbReference>
<dbReference type="InterPro" id="IPR036291">
    <property type="entry name" value="NAD(P)-bd_dom_sf"/>
</dbReference>
<dbReference type="HOGENOM" id="CLU_026673_16_5_1"/>